<sequence length="200" mass="22571">MAIDPNKIPNRGYNPAYRAPVYKDSWVPPVHEDSWVRRGWKEIPATKPTPVPVQEVDREEKIGLTAGMVPTTYFNENSFKAKRFLGARNGVLKERRDVNSNGSWFLHRRSSTVRAPSFQERSKDTEGLEKMGIVELRMPLCCEGCVEKVQRKLKSVRGVASIECSQEQQKVVVRGSAAPEDVLKGAKAALPRSTFWVEES</sequence>
<comment type="caution">
    <text evidence="3">The sequence shown here is derived from an EMBL/GenBank/DDBJ whole genome shotgun (WGS) entry which is preliminary data.</text>
</comment>
<accession>A0ABD3I7M8</accession>
<dbReference type="Proteomes" id="UP001633002">
    <property type="component" value="Unassembled WGS sequence"/>
</dbReference>
<dbReference type="PANTHER" id="PTHR22814:SF287">
    <property type="entry name" value="COPPER TRANSPORT PROTEIN ATX1"/>
    <property type="match status" value="1"/>
</dbReference>
<keyword evidence="1" id="KW-0479">Metal-binding</keyword>
<protein>
    <recommendedName>
        <fullName evidence="2">HMA domain-containing protein</fullName>
    </recommendedName>
</protein>
<evidence type="ECO:0000313" key="4">
    <source>
        <dbReference type="Proteomes" id="UP001633002"/>
    </source>
</evidence>
<dbReference type="InterPro" id="IPR036163">
    <property type="entry name" value="HMA_dom_sf"/>
</dbReference>
<dbReference type="EMBL" id="JBJQOH010000001">
    <property type="protein sequence ID" value="KAL3699593.1"/>
    <property type="molecule type" value="Genomic_DNA"/>
</dbReference>
<dbReference type="Pfam" id="PF00403">
    <property type="entry name" value="HMA"/>
    <property type="match status" value="1"/>
</dbReference>
<evidence type="ECO:0000259" key="2">
    <source>
        <dbReference type="PROSITE" id="PS50846"/>
    </source>
</evidence>
<dbReference type="PANTHER" id="PTHR22814">
    <property type="entry name" value="COPPER TRANSPORT PROTEIN ATOX1-RELATED"/>
    <property type="match status" value="1"/>
</dbReference>
<dbReference type="PROSITE" id="PS50846">
    <property type="entry name" value="HMA_2"/>
    <property type="match status" value="1"/>
</dbReference>
<dbReference type="SUPFAM" id="SSF55008">
    <property type="entry name" value="HMA, heavy metal-associated domain"/>
    <property type="match status" value="1"/>
</dbReference>
<feature type="domain" description="HMA" evidence="2">
    <location>
        <begin position="131"/>
        <end position="198"/>
    </location>
</feature>
<dbReference type="Gene3D" id="3.30.70.100">
    <property type="match status" value="1"/>
</dbReference>
<dbReference type="CDD" id="cd00371">
    <property type="entry name" value="HMA"/>
    <property type="match status" value="1"/>
</dbReference>
<dbReference type="GO" id="GO:0046872">
    <property type="term" value="F:metal ion binding"/>
    <property type="evidence" value="ECO:0007669"/>
    <property type="project" value="UniProtKB-KW"/>
</dbReference>
<keyword evidence="4" id="KW-1185">Reference proteome</keyword>
<name>A0ABD3I7M8_9MARC</name>
<evidence type="ECO:0000313" key="3">
    <source>
        <dbReference type="EMBL" id="KAL3699593.1"/>
    </source>
</evidence>
<evidence type="ECO:0000256" key="1">
    <source>
        <dbReference type="ARBA" id="ARBA00022723"/>
    </source>
</evidence>
<dbReference type="AlphaFoldDB" id="A0ABD3I7M8"/>
<proteinExistence type="predicted"/>
<organism evidence="3 4">
    <name type="scientific">Riccia sorocarpa</name>
    <dbReference type="NCBI Taxonomy" id="122646"/>
    <lineage>
        <taxon>Eukaryota</taxon>
        <taxon>Viridiplantae</taxon>
        <taxon>Streptophyta</taxon>
        <taxon>Embryophyta</taxon>
        <taxon>Marchantiophyta</taxon>
        <taxon>Marchantiopsida</taxon>
        <taxon>Marchantiidae</taxon>
        <taxon>Marchantiales</taxon>
        <taxon>Ricciaceae</taxon>
        <taxon>Riccia</taxon>
    </lineage>
</organism>
<dbReference type="InterPro" id="IPR006121">
    <property type="entry name" value="HMA_dom"/>
</dbReference>
<reference evidence="3 4" key="1">
    <citation type="submission" date="2024-09" db="EMBL/GenBank/DDBJ databases">
        <title>Chromosome-scale assembly of Riccia sorocarpa.</title>
        <authorList>
            <person name="Paukszto L."/>
        </authorList>
    </citation>
    <scope>NUCLEOTIDE SEQUENCE [LARGE SCALE GENOMIC DNA]</scope>
    <source>
        <strain evidence="3">LP-2024</strain>
        <tissue evidence="3">Aerial parts of the thallus</tissue>
    </source>
</reference>
<gene>
    <name evidence="3" type="ORF">R1sor_017615</name>
</gene>